<keyword evidence="2" id="KW-0732">Signal</keyword>
<dbReference type="AlphaFoldDB" id="A0A1I8BQ55"/>
<feature type="region of interest" description="Disordered" evidence="1">
    <location>
        <begin position="19"/>
        <end position="58"/>
    </location>
</feature>
<evidence type="ECO:0000256" key="1">
    <source>
        <dbReference type="SAM" id="MobiDB-lite"/>
    </source>
</evidence>
<accession>A0A1I8BQ55</accession>
<evidence type="ECO:0000256" key="2">
    <source>
        <dbReference type="SAM" id="SignalP"/>
    </source>
</evidence>
<evidence type="ECO:0000313" key="4">
    <source>
        <dbReference type="WBParaSite" id="MhA1_Contig357.frz3.gene3"/>
    </source>
</evidence>
<protein>
    <submittedName>
        <fullName evidence="4">Uncharacterized protein</fullName>
    </submittedName>
</protein>
<organism evidence="3 4">
    <name type="scientific">Meloidogyne hapla</name>
    <name type="common">Root-knot nematode worm</name>
    <dbReference type="NCBI Taxonomy" id="6305"/>
    <lineage>
        <taxon>Eukaryota</taxon>
        <taxon>Metazoa</taxon>
        <taxon>Ecdysozoa</taxon>
        <taxon>Nematoda</taxon>
        <taxon>Chromadorea</taxon>
        <taxon>Rhabditida</taxon>
        <taxon>Tylenchina</taxon>
        <taxon>Tylenchomorpha</taxon>
        <taxon>Tylenchoidea</taxon>
        <taxon>Meloidogynidae</taxon>
        <taxon>Meloidogyninae</taxon>
        <taxon>Meloidogyne</taxon>
    </lineage>
</organism>
<keyword evidence="3" id="KW-1185">Reference proteome</keyword>
<sequence>MFLFLIFSMICIQIAIGGEGRGGEGSSRSGRQREFKGQGSASGHDRGHDGVHPFSFDPNEAKQYKIGIYTRRYNEDGTVGKVHFLQDYVLGVAKGANMPITDLVQLIANWEKRENGETIWAVNGVITRDTIFEPLLDGHVMAQFYNENNREEFRR</sequence>
<feature type="chain" id="PRO_5009316046" evidence="2">
    <location>
        <begin position="18"/>
        <end position="155"/>
    </location>
</feature>
<evidence type="ECO:0000313" key="3">
    <source>
        <dbReference type="Proteomes" id="UP000095281"/>
    </source>
</evidence>
<dbReference type="WBParaSite" id="MhA1_Contig357.frz3.gene3">
    <property type="protein sequence ID" value="MhA1_Contig357.frz3.gene3"/>
    <property type="gene ID" value="MhA1_Contig357.frz3.gene3"/>
</dbReference>
<dbReference type="Proteomes" id="UP000095281">
    <property type="component" value="Unplaced"/>
</dbReference>
<name>A0A1I8BQ55_MELHA</name>
<feature type="signal peptide" evidence="2">
    <location>
        <begin position="1"/>
        <end position="17"/>
    </location>
</feature>
<proteinExistence type="predicted"/>
<reference evidence="4" key="1">
    <citation type="submission" date="2016-11" db="UniProtKB">
        <authorList>
            <consortium name="WormBaseParasite"/>
        </authorList>
    </citation>
    <scope>IDENTIFICATION</scope>
</reference>